<name>A0A928HFG7_9BACT</name>
<feature type="domain" description="CoA carboxyltransferase N-terminal" evidence="2">
    <location>
        <begin position="18"/>
        <end position="274"/>
    </location>
</feature>
<sequence length="535" mass="58378">MIELFEDPKQDKPSAQPAPASLVKFRQISQDALKGAGEARIKAQKDKGKMTARERISYLLDTDSFFEMKSLMESSCSDFGIKDKHIKGDGVITGFGRINGREVALFAQDFTQLGGSLGLAHAQKIATLMDRALEAKIPVIGLFDSGGARIQEGVDSLNGYGEIFYRNVKASGVIPQISVILGPCAGGAAYSPALTDFIFMVEGISHMFITGPGAVKAATGEEVDFDTLGGSQPHSEKSGVCQFVAKSEQDCFRQVRELLSFLPQNCEENPPLDTTSDEINRSVPVLERVCEMDPKKAFRIHHIIWRLADDFGFFEIHQNFAKNIVTGFIRLGGQVVGVVANNPACLGGALDCDASDKAARFIRFLNAFNIPLLTLVDTGGYLPGVAQEHGGIIRHGAKLLYAYSEADIPKVTLVLRKAYGGAYIAMGSKYLRGDFNFAFPSAEIAVMGPRGAVEILYSRDLKAEQDPAKKEELKQKMTQEYSDKFASPYQAATNGSIDEIIEPSEARGKIIRAFQVLKNKRDPKHKNPKKGNIPL</sequence>
<gene>
    <name evidence="4" type="ORF">E7027_00375</name>
</gene>
<dbReference type="GO" id="GO:0009317">
    <property type="term" value="C:acetyl-CoA carboxylase complex"/>
    <property type="evidence" value="ECO:0007669"/>
    <property type="project" value="TreeGrafter"/>
</dbReference>
<proteinExistence type="predicted"/>
<dbReference type="InterPro" id="IPR011763">
    <property type="entry name" value="COA_CT_C"/>
</dbReference>
<dbReference type="GO" id="GO:0004658">
    <property type="term" value="F:propionyl-CoA carboxylase activity"/>
    <property type="evidence" value="ECO:0007669"/>
    <property type="project" value="TreeGrafter"/>
</dbReference>
<evidence type="ECO:0000313" key="5">
    <source>
        <dbReference type="Proteomes" id="UP000725649"/>
    </source>
</evidence>
<organism evidence="4 5">
    <name type="scientific">Candidatus Avelusimicrobium gallicola</name>
    <dbReference type="NCBI Taxonomy" id="2562704"/>
    <lineage>
        <taxon>Bacteria</taxon>
        <taxon>Pseudomonadati</taxon>
        <taxon>Elusimicrobiota</taxon>
        <taxon>Elusimicrobia</taxon>
        <taxon>Elusimicrobiales</taxon>
        <taxon>Elusimicrobiaceae</taxon>
        <taxon>Candidatus Avelusimicrobium</taxon>
    </lineage>
</organism>
<dbReference type="AlphaFoldDB" id="A0A928HFG7"/>
<dbReference type="Proteomes" id="UP000725649">
    <property type="component" value="Unassembled WGS sequence"/>
</dbReference>
<accession>A0A928HFG7</accession>
<dbReference type="PANTHER" id="PTHR43842:SF2">
    <property type="entry name" value="PROPIONYL-COA CARBOXYLASE BETA CHAIN, MITOCHONDRIAL"/>
    <property type="match status" value="1"/>
</dbReference>
<feature type="domain" description="CoA carboxyltransferase C-terminal" evidence="3">
    <location>
        <begin position="278"/>
        <end position="516"/>
    </location>
</feature>
<dbReference type="EMBL" id="SUVG01000001">
    <property type="protein sequence ID" value="MBE6420596.1"/>
    <property type="molecule type" value="Genomic_DNA"/>
</dbReference>
<dbReference type="PROSITE" id="PS50980">
    <property type="entry name" value="COA_CT_NTER"/>
    <property type="match status" value="1"/>
</dbReference>
<evidence type="ECO:0000313" key="4">
    <source>
        <dbReference type="EMBL" id="MBE6420596.1"/>
    </source>
</evidence>
<evidence type="ECO:0000256" key="1">
    <source>
        <dbReference type="SAM" id="MobiDB-lite"/>
    </source>
</evidence>
<dbReference type="PANTHER" id="PTHR43842">
    <property type="entry name" value="PROPIONYL-COA CARBOXYLASE BETA CHAIN"/>
    <property type="match status" value="1"/>
</dbReference>
<dbReference type="InterPro" id="IPR029045">
    <property type="entry name" value="ClpP/crotonase-like_dom_sf"/>
</dbReference>
<protein>
    <submittedName>
        <fullName evidence="4">Acyl-CoA carboxylase subunit beta</fullName>
    </submittedName>
</protein>
<evidence type="ECO:0000259" key="3">
    <source>
        <dbReference type="PROSITE" id="PS50989"/>
    </source>
</evidence>
<dbReference type="Gene3D" id="3.90.226.10">
    <property type="entry name" value="2-enoyl-CoA Hydratase, Chain A, domain 1"/>
    <property type="match status" value="2"/>
</dbReference>
<dbReference type="InterPro" id="IPR011762">
    <property type="entry name" value="COA_CT_N"/>
</dbReference>
<reference evidence="4" key="1">
    <citation type="submission" date="2019-04" db="EMBL/GenBank/DDBJ databases">
        <title>Evolution of Biomass-Degrading Anaerobic Consortia Revealed by Metagenomics.</title>
        <authorList>
            <person name="Peng X."/>
        </authorList>
    </citation>
    <scope>NUCLEOTIDE SEQUENCE</scope>
    <source>
        <strain evidence="4">SIG66</strain>
    </source>
</reference>
<dbReference type="PROSITE" id="PS50989">
    <property type="entry name" value="COA_CT_CTER"/>
    <property type="match status" value="1"/>
</dbReference>
<dbReference type="InterPro" id="IPR051047">
    <property type="entry name" value="AccD/PCCB"/>
</dbReference>
<comment type="caution">
    <text evidence="4">The sequence shown here is derived from an EMBL/GenBank/DDBJ whole genome shotgun (WGS) entry which is preliminary data.</text>
</comment>
<feature type="region of interest" description="Disordered" evidence="1">
    <location>
        <begin position="1"/>
        <end position="21"/>
    </location>
</feature>
<dbReference type="InterPro" id="IPR034733">
    <property type="entry name" value="AcCoA_carboxyl_beta"/>
</dbReference>
<dbReference type="Pfam" id="PF01039">
    <property type="entry name" value="Carboxyl_trans"/>
    <property type="match status" value="1"/>
</dbReference>
<evidence type="ECO:0000259" key="2">
    <source>
        <dbReference type="PROSITE" id="PS50980"/>
    </source>
</evidence>
<feature type="compositionally biased region" description="Basic and acidic residues" evidence="1">
    <location>
        <begin position="1"/>
        <end position="12"/>
    </location>
</feature>
<dbReference type="SUPFAM" id="SSF52096">
    <property type="entry name" value="ClpP/crotonase"/>
    <property type="match status" value="2"/>
</dbReference>